<organism evidence="8 9">
    <name type="scientific">Rhizobium lusitanum</name>
    <dbReference type="NCBI Taxonomy" id="293958"/>
    <lineage>
        <taxon>Bacteria</taxon>
        <taxon>Pseudomonadati</taxon>
        <taxon>Pseudomonadota</taxon>
        <taxon>Alphaproteobacteria</taxon>
        <taxon>Hyphomicrobiales</taxon>
        <taxon>Rhizobiaceae</taxon>
        <taxon>Rhizobium/Agrobacterium group</taxon>
        <taxon>Rhizobium</taxon>
    </lineage>
</organism>
<evidence type="ECO:0000313" key="9">
    <source>
        <dbReference type="Proteomes" id="UP000565576"/>
    </source>
</evidence>
<keyword evidence="3 6" id="KW-0560">Oxidoreductase</keyword>
<dbReference type="InterPro" id="IPR003680">
    <property type="entry name" value="Flavodoxin_fold"/>
</dbReference>
<dbReference type="GO" id="GO:0009055">
    <property type="term" value="F:electron transfer activity"/>
    <property type="evidence" value="ECO:0007669"/>
    <property type="project" value="UniProtKB-UniRule"/>
</dbReference>
<comment type="cofactor">
    <cofactor evidence="6">
        <name>FMN</name>
        <dbReference type="ChEBI" id="CHEBI:58210"/>
    </cofactor>
    <text evidence="6">Binds 1 FMN per subunit.</text>
</comment>
<dbReference type="EC" id="1.7.1.17" evidence="6"/>
<keyword evidence="1 6" id="KW-0285">Flavoprotein</keyword>
<feature type="binding site" evidence="6">
    <location>
        <position position="10"/>
    </location>
    <ligand>
        <name>FMN</name>
        <dbReference type="ChEBI" id="CHEBI:58210"/>
    </ligand>
</feature>
<keyword evidence="4 6" id="KW-0520">NAD</keyword>
<evidence type="ECO:0000256" key="6">
    <source>
        <dbReference type="HAMAP-Rule" id="MF_01216"/>
    </source>
</evidence>
<dbReference type="PANTHER" id="PTHR43741">
    <property type="entry name" value="FMN-DEPENDENT NADH-AZOREDUCTASE 1"/>
    <property type="match status" value="1"/>
</dbReference>
<dbReference type="InterPro" id="IPR050104">
    <property type="entry name" value="FMN-dep_NADH:Q_OxRdtase_AzoR1"/>
</dbReference>
<reference evidence="8 9" key="1">
    <citation type="submission" date="2020-08" db="EMBL/GenBank/DDBJ databases">
        <title>Genomic Encyclopedia of Type Strains, Phase IV (KMG-V): Genome sequencing to study the core and pangenomes of soil and plant-associated prokaryotes.</title>
        <authorList>
            <person name="Whitman W."/>
        </authorList>
    </citation>
    <scope>NUCLEOTIDE SEQUENCE [LARGE SCALE GENOMIC DNA]</scope>
    <source>
        <strain evidence="8 9">SEMIA 4060</strain>
    </source>
</reference>
<comment type="caution">
    <text evidence="8">The sequence shown here is derived from an EMBL/GenBank/DDBJ whole genome shotgun (WGS) entry which is preliminary data.</text>
</comment>
<evidence type="ECO:0000256" key="3">
    <source>
        <dbReference type="ARBA" id="ARBA00023002"/>
    </source>
</evidence>
<dbReference type="Pfam" id="PF02525">
    <property type="entry name" value="Flavodoxin_2"/>
    <property type="match status" value="1"/>
</dbReference>
<dbReference type="GO" id="GO:0010181">
    <property type="term" value="F:FMN binding"/>
    <property type="evidence" value="ECO:0007669"/>
    <property type="project" value="UniProtKB-UniRule"/>
</dbReference>
<sequence length="208" mass="22512">MKSVLLVNASPQGPASRAYGMARKATDNLLSTEPDIRLVERHLSANSPSPISGAYADAIVQRARRETPAFVESETFIQDVIGCDYLIIATPMHNFTVPASLKLWIDYVLRDERTFTRRDGYKVGLLADRPALVIVGSGGMHNGPHARQPDYLSPYLTHVLTTIGISSVAFIYLQGMARQDAAEQSLVSADRQLAANPVFGLVSAVAGS</sequence>
<evidence type="ECO:0000259" key="7">
    <source>
        <dbReference type="Pfam" id="PF02525"/>
    </source>
</evidence>
<comment type="function">
    <text evidence="6">Quinone reductase that provides resistance to thiol-specific stress caused by electrophilic quinones.</text>
</comment>
<dbReference type="AlphaFoldDB" id="A0A7X0MBK6"/>
<comment type="similarity">
    <text evidence="6">Belongs to the azoreductase type 1 family.</text>
</comment>
<dbReference type="PANTHER" id="PTHR43741:SF4">
    <property type="entry name" value="FMN-DEPENDENT NADH:QUINONE OXIDOREDUCTASE"/>
    <property type="match status" value="1"/>
</dbReference>
<dbReference type="InterPro" id="IPR029039">
    <property type="entry name" value="Flavoprotein-like_sf"/>
</dbReference>
<dbReference type="SUPFAM" id="SSF52218">
    <property type="entry name" value="Flavoproteins"/>
    <property type="match status" value="1"/>
</dbReference>
<accession>A0A7X0MBK6</accession>
<comment type="catalytic activity">
    <reaction evidence="5">
        <text>N,N-dimethyl-1,4-phenylenediamine + anthranilate + 2 NAD(+) = 2-(4-dimethylaminophenyl)diazenylbenzoate + 2 NADH + 2 H(+)</text>
        <dbReference type="Rhea" id="RHEA:55872"/>
        <dbReference type="ChEBI" id="CHEBI:15378"/>
        <dbReference type="ChEBI" id="CHEBI:15783"/>
        <dbReference type="ChEBI" id="CHEBI:16567"/>
        <dbReference type="ChEBI" id="CHEBI:57540"/>
        <dbReference type="ChEBI" id="CHEBI:57945"/>
        <dbReference type="ChEBI" id="CHEBI:71579"/>
        <dbReference type="EC" id="1.7.1.17"/>
    </reaction>
    <physiologicalReaction direction="right-to-left" evidence="5">
        <dbReference type="Rhea" id="RHEA:55874"/>
    </physiologicalReaction>
</comment>
<comment type="subunit">
    <text evidence="6">Homodimer.</text>
</comment>
<protein>
    <recommendedName>
        <fullName evidence="6">FMN dependent NADH:quinone oxidoreductase</fullName>
        <ecNumber evidence="6">1.6.5.-</ecNumber>
    </recommendedName>
    <alternativeName>
        <fullName evidence="6">Azo-dye reductase</fullName>
    </alternativeName>
    <alternativeName>
        <fullName evidence="6">FMN-dependent NADH-azo compound oxidoreductase</fullName>
    </alternativeName>
    <alternativeName>
        <fullName evidence="6">FMN-dependent NADH-azoreductase</fullName>
        <ecNumber evidence="6">1.7.1.17</ecNumber>
    </alternativeName>
</protein>
<dbReference type="GO" id="GO:0016652">
    <property type="term" value="F:oxidoreductase activity, acting on NAD(P)H as acceptor"/>
    <property type="evidence" value="ECO:0007669"/>
    <property type="project" value="UniProtKB-UniRule"/>
</dbReference>
<evidence type="ECO:0000256" key="2">
    <source>
        <dbReference type="ARBA" id="ARBA00022643"/>
    </source>
</evidence>
<dbReference type="EMBL" id="JACHBG010000001">
    <property type="protein sequence ID" value="MBB6482993.1"/>
    <property type="molecule type" value="Genomic_DNA"/>
</dbReference>
<name>A0A7X0MBK6_9HYPH</name>
<feature type="domain" description="Flavodoxin-like fold" evidence="7">
    <location>
        <begin position="3"/>
        <end position="194"/>
    </location>
</feature>
<evidence type="ECO:0000256" key="4">
    <source>
        <dbReference type="ARBA" id="ARBA00023027"/>
    </source>
</evidence>
<dbReference type="GO" id="GO:0016655">
    <property type="term" value="F:oxidoreductase activity, acting on NAD(P)H, quinone or similar compound as acceptor"/>
    <property type="evidence" value="ECO:0007669"/>
    <property type="project" value="InterPro"/>
</dbReference>
<dbReference type="Proteomes" id="UP000565576">
    <property type="component" value="Unassembled WGS sequence"/>
</dbReference>
<dbReference type="InterPro" id="IPR023048">
    <property type="entry name" value="NADH:quinone_OxRdtase_FMN_depd"/>
</dbReference>
<evidence type="ECO:0000256" key="1">
    <source>
        <dbReference type="ARBA" id="ARBA00022630"/>
    </source>
</evidence>
<comment type="function">
    <text evidence="6">Also exhibits azoreductase activity. Catalyzes the reductive cleavage of the azo bond in aromatic azo compounds to the corresponding amines.</text>
</comment>
<proteinExistence type="inferred from homology"/>
<comment type="catalytic activity">
    <reaction evidence="6">
        <text>2 a quinone + NADH + H(+) = 2 a 1,4-benzosemiquinone + NAD(+)</text>
        <dbReference type="Rhea" id="RHEA:65952"/>
        <dbReference type="ChEBI" id="CHEBI:15378"/>
        <dbReference type="ChEBI" id="CHEBI:57540"/>
        <dbReference type="ChEBI" id="CHEBI:57945"/>
        <dbReference type="ChEBI" id="CHEBI:132124"/>
        <dbReference type="ChEBI" id="CHEBI:134225"/>
    </reaction>
</comment>
<evidence type="ECO:0000256" key="5">
    <source>
        <dbReference type="ARBA" id="ARBA00048542"/>
    </source>
</evidence>
<dbReference type="Gene3D" id="3.40.50.360">
    <property type="match status" value="1"/>
</dbReference>
<keyword evidence="2 6" id="KW-0288">FMN</keyword>
<evidence type="ECO:0000313" key="8">
    <source>
        <dbReference type="EMBL" id="MBB6482993.1"/>
    </source>
</evidence>
<dbReference type="EC" id="1.6.5.-" evidence="6"/>
<comment type="caution">
    <text evidence="6">Lacks conserved residue(s) required for the propagation of feature annotation.</text>
</comment>
<dbReference type="HAMAP" id="MF_01216">
    <property type="entry name" value="Azoreductase_type1"/>
    <property type="match status" value="1"/>
</dbReference>
<gene>
    <name evidence="6" type="primary">azoR</name>
    <name evidence="8" type="ORF">GGD46_000236</name>
</gene>
<dbReference type="RefSeq" id="WP_184700990.1">
    <property type="nucleotide sequence ID" value="NZ_JACHBG010000001.1"/>
</dbReference>